<evidence type="ECO:0000256" key="1">
    <source>
        <dbReference type="ARBA" id="ARBA00004141"/>
    </source>
</evidence>
<evidence type="ECO:0000259" key="9">
    <source>
        <dbReference type="PROSITE" id="PS50076"/>
    </source>
</evidence>
<dbReference type="SMART" id="SM00271">
    <property type="entry name" value="DnaJ"/>
    <property type="match status" value="1"/>
</dbReference>
<feature type="transmembrane region" description="Helical" evidence="7">
    <location>
        <begin position="219"/>
        <end position="247"/>
    </location>
</feature>
<feature type="chain" id="PRO_5007051310" evidence="8">
    <location>
        <begin position="20"/>
        <end position="334"/>
    </location>
</feature>
<dbReference type="InterPro" id="IPR044632">
    <property type="entry name" value="DNAJC25-like"/>
</dbReference>
<keyword evidence="5" id="KW-0143">Chaperone</keyword>
<reference evidence="10" key="1">
    <citation type="submission" date="2016-01" db="EMBL/GenBank/DDBJ databases">
        <title>Reference transcriptome for the parasite Schistocephalus solidus: insights into the molecular evolution of parasitism.</title>
        <authorList>
            <person name="Hebert F.O."/>
            <person name="Grambauer S."/>
            <person name="Barber I."/>
            <person name="Landry C.R."/>
            <person name="Aubin-Horth N."/>
        </authorList>
    </citation>
    <scope>NUCLEOTIDE SEQUENCE</scope>
</reference>
<dbReference type="PANTHER" id="PTHR44176:SF1">
    <property type="entry name" value="DNAJ HOMOLOG SUBFAMILY C MEMBER 25"/>
    <property type="match status" value="1"/>
</dbReference>
<sequence length="334" mass="39709">MCLLLALFTGLFFVTECSAQPGNIYCGQQTCYEVLGVSRDADLSAIQKAYRSLARQHHPDKHATQERKVAAEQEFIKIATAYEVLRDAEQRGEYDYMLDHPEEMYYNYYRYYRRRYTPKVDVRLVLLGAILVVSTIQYIGQRTKHNQAVNFLVRDPKHRAKAKELALMEGRFHVKKRDVGRRLTREELKEREDEVIRSVIVETVDLRGDCGVPSIRNTLLVHLLFLPFCLIRLIFWAIRWIILFFILRRPYGPEEQEFLTRWKLGFSQARWEGLDEDTRAQFMQLELWIPEKLLAYREKQAEELRIRSAESTNYKRYRRYMKRVGPAEINLENL</sequence>
<evidence type="ECO:0000256" key="7">
    <source>
        <dbReference type="SAM" id="Phobius"/>
    </source>
</evidence>
<gene>
    <name evidence="10" type="primary">DJC25</name>
    <name evidence="10" type="ORF">TR121560</name>
</gene>
<dbReference type="InterPro" id="IPR018253">
    <property type="entry name" value="DnaJ_domain_CS"/>
</dbReference>
<dbReference type="PROSITE" id="PS50076">
    <property type="entry name" value="DNAJ_2"/>
    <property type="match status" value="1"/>
</dbReference>
<dbReference type="SUPFAM" id="SSF46565">
    <property type="entry name" value="Chaperone J-domain"/>
    <property type="match status" value="1"/>
</dbReference>
<proteinExistence type="inferred from homology"/>
<keyword evidence="2 7" id="KW-0812">Transmembrane</keyword>
<accession>A0A0X3PU52</accession>
<dbReference type="PROSITE" id="PS00636">
    <property type="entry name" value="DNAJ_1"/>
    <property type="match status" value="1"/>
</dbReference>
<name>A0A0X3PU52_SCHSO</name>
<dbReference type="Pfam" id="PF00226">
    <property type="entry name" value="DnaJ"/>
    <property type="match status" value="1"/>
</dbReference>
<dbReference type="PANTHER" id="PTHR44176">
    <property type="entry name" value="DNAJ HOMOLOG SUBFAMILY C MEMBER 25"/>
    <property type="match status" value="1"/>
</dbReference>
<comment type="subcellular location">
    <subcellularLocation>
        <location evidence="1">Membrane</location>
        <topology evidence="1">Multi-pass membrane protein</topology>
    </subcellularLocation>
</comment>
<keyword evidence="3 7" id="KW-1133">Transmembrane helix</keyword>
<organism evidence="10">
    <name type="scientific">Schistocephalus solidus</name>
    <name type="common">Tapeworm</name>
    <dbReference type="NCBI Taxonomy" id="70667"/>
    <lineage>
        <taxon>Eukaryota</taxon>
        <taxon>Metazoa</taxon>
        <taxon>Spiralia</taxon>
        <taxon>Lophotrochozoa</taxon>
        <taxon>Platyhelminthes</taxon>
        <taxon>Cestoda</taxon>
        <taxon>Eucestoda</taxon>
        <taxon>Diphyllobothriidea</taxon>
        <taxon>Diphyllobothriidae</taxon>
        <taxon>Schistocephalus</taxon>
    </lineage>
</organism>
<dbReference type="PRINTS" id="PR00625">
    <property type="entry name" value="JDOMAIN"/>
</dbReference>
<evidence type="ECO:0000256" key="3">
    <source>
        <dbReference type="ARBA" id="ARBA00022989"/>
    </source>
</evidence>
<evidence type="ECO:0000256" key="5">
    <source>
        <dbReference type="ARBA" id="ARBA00023186"/>
    </source>
</evidence>
<feature type="signal peptide" evidence="8">
    <location>
        <begin position="1"/>
        <end position="19"/>
    </location>
</feature>
<feature type="domain" description="J" evidence="9">
    <location>
        <begin position="30"/>
        <end position="98"/>
    </location>
</feature>
<dbReference type="AlphaFoldDB" id="A0A0X3PU52"/>
<dbReference type="GO" id="GO:0006457">
    <property type="term" value="P:protein folding"/>
    <property type="evidence" value="ECO:0007669"/>
    <property type="project" value="InterPro"/>
</dbReference>
<evidence type="ECO:0000256" key="8">
    <source>
        <dbReference type="SAM" id="SignalP"/>
    </source>
</evidence>
<comment type="similarity">
    <text evidence="6">Belongs to the DNAJC25 family.</text>
</comment>
<dbReference type="Gene3D" id="1.10.287.110">
    <property type="entry name" value="DnaJ domain"/>
    <property type="match status" value="1"/>
</dbReference>
<evidence type="ECO:0000256" key="2">
    <source>
        <dbReference type="ARBA" id="ARBA00022692"/>
    </source>
</evidence>
<evidence type="ECO:0000313" key="10">
    <source>
        <dbReference type="EMBL" id="JAP55413.1"/>
    </source>
</evidence>
<evidence type="ECO:0000256" key="6">
    <source>
        <dbReference type="ARBA" id="ARBA00024193"/>
    </source>
</evidence>
<dbReference type="GO" id="GO:0005789">
    <property type="term" value="C:endoplasmic reticulum membrane"/>
    <property type="evidence" value="ECO:0007669"/>
    <property type="project" value="TreeGrafter"/>
</dbReference>
<evidence type="ECO:0000256" key="4">
    <source>
        <dbReference type="ARBA" id="ARBA00023136"/>
    </source>
</evidence>
<dbReference type="InterPro" id="IPR036869">
    <property type="entry name" value="J_dom_sf"/>
</dbReference>
<dbReference type="CDD" id="cd06257">
    <property type="entry name" value="DnaJ"/>
    <property type="match status" value="1"/>
</dbReference>
<protein>
    <submittedName>
        <fullName evidence="10">DnaJ homolog subfamily C member 25</fullName>
    </submittedName>
</protein>
<dbReference type="InterPro" id="IPR001623">
    <property type="entry name" value="DnaJ_domain"/>
</dbReference>
<dbReference type="FunFam" id="1.10.287.110:FF:000036">
    <property type="entry name" value="dnaJ homolog subfamily C member 25"/>
    <property type="match status" value="1"/>
</dbReference>
<keyword evidence="8" id="KW-0732">Signal</keyword>
<dbReference type="EMBL" id="GEEE01007812">
    <property type="protein sequence ID" value="JAP55413.1"/>
    <property type="molecule type" value="Transcribed_RNA"/>
</dbReference>
<keyword evidence="4 7" id="KW-0472">Membrane</keyword>